<feature type="domain" description="EF-hand" evidence="1">
    <location>
        <begin position="59"/>
        <end position="71"/>
    </location>
</feature>
<feature type="domain" description="EF-hand" evidence="1">
    <location>
        <begin position="25"/>
        <end position="39"/>
    </location>
</feature>
<dbReference type="SUPFAM" id="SSF47473">
    <property type="entry name" value="EF-hand"/>
    <property type="match status" value="1"/>
</dbReference>
<keyword evidence="3" id="KW-1185">Reference proteome</keyword>
<dbReference type="InterPro" id="IPR011992">
    <property type="entry name" value="EF-hand-dom_pair"/>
</dbReference>
<dbReference type="PROSITE" id="PS00018">
    <property type="entry name" value="EF_HAND_1"/>
    <property type="match status" value="1"/>
</dbReference>
<evidence type="ECO:0000313" key="3">
    <source>
        <dbReference type="Proteomes" id="UP000184211"/>
    </source>
</evidence>
<evidence type="ECO:0000259" key="1">
    <source>
        <dbReference type="Pfam" id="PF13202"/>
    </source>
</evidence>
<sequence length="164" mass="17302">MIGLMNGLAHGHANRPNPHPQVARLDADKDGTLSLEELEGTKLGKFISDNLEAIDGPEGDGVITKDEFRAFKTGGTTATSGESSYSLTVTIVTVVMELDEIDGAEGEVPVDEVAPPVEDVEAAPSEEPAPLIDTTEGEAAIEIMDSILDSMEEASETPEEPELI</sequence>
<dbReference type="InterPro" id="IPR002048">
    <property type="entry name" value="EF_hand_dom"/>
</dbReference>
<dbReference type="GO" id="GO:0005509">
    <property type="term" value="F:calcium ion binding"/>
    <property type="evidence" value="ECO:0007669"/>
    <property type="project" value="InterPro"/>
</dbReference>
<proteinExistence type="predicted"/>
<name>A0A1M5KXP8_9RHOB</name>
<protein>
    <submittedName>
        <fullName evidence="2">EF hand</fullName>
    </submittedName>
</protein>
<organism evidence="2 3">
    <name type="scientific">Cognatishimia maritima</name>
    <dbReference type="NCBI Taxonomy" id="870908"/>
    <lineage>
        <taxon>Bacteria</taxon>
        <taxon>Pseudomonadati</taxon>
        <taxon>Pseudomonadota</taxon>
        <taxon>Alphaproteobacteria</taxon>
        <taxon>Rhodobacterales</taxon>
        <taxon>Paracoccaceae</taxon>
        <taxon>Cognatishimia</taxon>
    </lineage>
</organism>
<dbReference type="Gene3D" id="1.10.238.10">
    <property type="entry name" value="EF-hand"/>
    <property type="match status" value="1"/>
</dbReference>
<reference evidence="3" key="1">
    <citation type="submission" date="2016-11" db="EMBL/GenBank/DDBJ databases">
        <authorList>
            <person name="Varghese N."/>
            <person name="Submissions S."/>
        </authorList>
    </citation>
    <scope>NUCLEOTIDE SEQUENCE [LARGE SCALE GENOMIC DNA]</scope>
    <source>
        <strain evidence="3">DSM 28223</strain>
    </source>
</reference>
<gene>
    <name evidence="2" type="ORF">SAMN04488044_1091</name>
</gene>
<dbReference type="Pfam" id="PF13202">
    <property type="entry name" value="EF-hand_5"/>
    <property type="match status" value="2"/>
</dbReference>
<dbReference type="AlphaFoldDB" id="A0A1M5KXP8"/>
<accession>A0A1M5KXP8</accession>
<dbReference type="RefSeq" id="WP_072791378.1">
    <property type="nucleotide sequence ID" value="NZ_FQWM01000001.1"/>
</dbReference>
<dbReference type="EMBL" id="FQWM01000001">
    <property type="protein sequence ID" value="SHG56943.1"/>
    <property type="molecule type" value="Genomic_DNA"/>
</dbReference>
<dbReference type="Proteomes" id="UP000184211">
    <property type="component" value="Unassembled WGS sequence"/>
</dbReference>
<dbReference type="InterPro" id="IPR018247">
    <property type="entry name" value="EF_Hand_1_Ca_BS"/>
</dbReference>
<evidence type="ECO:0000313" key="2">
    <source>
        <dbReference type="EMBL" id="SHG56943.1"/>
    </source>
</evidence>